<reference evidence="4" key="1">
    <citation type="submission" date="2016-06" db="EMBL/GenBank/DDBJ databases">
        <title>Parallel loss of symbiosis genes in relatives of nitrogen-fixing non-legume Parasponia.</title>
        <authorList>
            <person name="Van Velzen R."/>
            <person name="Holmer R."/>
            <person name="Bu F."/>
            <person name="Rutten L."/>
            <person name="Van Zeijl A."/>
            <person name="Liu W."/>
            <person name="Santuari L."/>
            <person name="Cao Q."/>
            <person name="Sharma T."/>
            <person name="Shen D."/>
            <person name="Roswanjaya Y."/>
            <person name="Wardhani T."/>
            <person name="Kalhor M.S."/>
            <person name="Jansen J."/>
            <person name="Van den Hoogen J."/>
            <person name="Gungor B."/>
            <person name="Hartog M."/>
            <person name="Hontelez J."/>
            <person name="Verver J."/>
            <person name="Yang W.-C."/>
            <person name="Schijlen E."/>
            <person name="Repin R."/>
            <person name="Schilthuizen M."/>
            <person name="Schranz E."/>
            <person name="Heidstra R."/>
            <person name="Miyata K."/>
            <person name="Fedorova E."/>
            <person name="Kohlen W."/>
            <person name="Bisseling T."/>
            <person name="Smit S."/>
            <person name="Geurts R."/>
        </authorList>
    </citation>
    <scope>NUCLEOTIDE SEQUENCE [LARGE SCALE GENOMIC DNA]</scope>
    <source>
        <strain evidence="4">cv. RG33-2</strain>
    </source>
</reference>
<evidence type="ECO:0000259" key="2">
    <source>
        <dbReference type="Pfam" id="PF05699"/>
    </source>
</evidence>
<dbReference type="Pfam" id="PF04937">
    <property type="entry name" value="DUF659"/>
    <property type="match status" value="1"/>
</dbReference>
<dbReference type="Proteomes" id="UP000237000">
    <property type="component" value="Unassembled WGS sequence"/>
</dbReference>
<feature type="domain" description="DUF659" evidence="1">
    <location>
        <begin position="372"/>
        <end position="523"/>
    </location>
</feature>
<accession>A0A2P5DWF7</accession>
<sequence length="900" mass="101529">MASSSEGLEPMIISPQKHDPGWKHCQIFVKNEESANGVNRVQLKKCLYCGKMFQGGGIHRLKEHLAGRKGNGPICDRVPDDVRLAMQQNLDQTLVKKQKKNQTVLSSSCGLSEVDNSFASQAQYKLFDVPVSNLLGTRDDVGIGSLSVDVDRRMRGTLRNSFAAAAACADTVVNGFESSDNLVSNPGEVGYTSANNGQLRSTGLPDSKLLFSREEHIGMNNENMERRMRLSDINSSMANPGAGFANNGTESSDNPAAIRRDNVNLFAERTEYRPVSLPNSSHLVNQEDVGMGNTSVIKKKRLIDEDSYAVEDAGNVGNDTELERGNNQQIQVAIGRFLYEIAAPLDSVRDSVYFQPMIDAIVSSGGSGVVAPSYHDLRGWILKDVVKEVRSDVDWCRTRWAKTGCSLLVSECNSGKCRTLLNFSIYCPERTVFLKSVDVSNILHSPDALHDLLKEVVEEIGVQHVLQVITNSDERYVNAGKRLMETLPTLYWSPCAAHCIGIILDDFGKIEWIKSAVEQARSVTRYIYKHTVILNIMRRYTFGIDIVKPGESLFATNFMTLKQMADLKLNLQSMVTSQEWMGSLYSNTAEGLMLTDTLTNRSFWSLCILITRLVDPLLRVLSIVSSQKRAAMGYVFAGMYRAKEIVKRELPKREDYMVYWNIIDNRWKRFWHLPLHSAGFYLNPKFFYGIGDMHSNIMSGVFDCIERLVSDIEVQDRIVKEINLYRDAVGDLGRKLAVRARDTLLPAEWWSTYGGACPVLARLAIRILSQTCSLVHQKSNQISFEQSNKTRNSIEHQRLNDLAFVQYNLQLRQMIHKTKVQDADPLSFDRKSVVEDWVMEKEMNLPDNRFPDWMSLDPPSVNLMLLELYSDEAEDLHAGFNDHEIFNGLKEVKEEVMNIM</sequence>
<dbReference type="OrthoDB" id="645489at2759"/>
<dbReference type="PANTHER" id="PTHR32166">
    <property type="entry name" value="OSJNBA0013A04.12 PROTEIN"/>
    <property type="match status" value="1"/>
</dbReference>
<dbReference type="InParanoid" id="A0A2P5DWF7"/>
<dbReference type="InterPro" id="IPR012337">
    <property type="entry name" value="RNaseH-like_sf"/>
</dbReference>
<dbReference type="InterPro" id="IPR007021">
    <property type="entry name" value="DUF659"/>
</dbReference>
<organism evidence="3 4">
    <name type="scientific">Trema orientale</name>
    <name type="common">Charcoal tree</name>
    <name type="synonym">Celtis orientalis</name>
    <dbReference type="NCBI Taxonomy" id="63057"/>
    <lineage>
        <taxon>Eukaryota</taxon>
        <taxon>Viridiplantae</taxon>
        <taxon>Streptophyta</taxon>
        <taxon>Embryophyta</taxon>
        <taxon>Tracheophyta</taxon>
        <taxon>Spermatophyta</taxon>
        <taxon>Magnoliopsida</taxon>
        <taxon>eudicotyledons</taxon>
        <taxon>Gunneridae</taxon>
        <taxon>Pentapetalae</taxon>
        <taxon>rosids</taxon>
        <taxon>fabids</taxon>
        <taxon>Rosales</taxon>
        <taxon>Cannabaceae</taxon>
        <taxon>Trema</taxon>
    </lineage>
</organism>
<name>A0A2P5DWF7_TREOI</name>
<protein>
    <submittedName>
        <fullName evidence="3">Zinc finger, BED-type domain containing protein</fullName>
    </submittedName>
</protein>
<dbReference type="SUPFAM" id="SSF53098">
    <property type="entry name" value="Ribonuclease H-like"/>
    <property type="match status" value="1"/>
</dbReference>
<feature type="domain" description="HAT C-terminal dimerisation" evidence="2">
    <location>
        <begin position="736"/>
        <end position="809"/>
    </location>
</feature>
<dbReference type="GO" id="GO:0046983">
    <property type="term" value="F:protein dimerization activity"/>
    <property type="evidence" value="ECO:0007669"/>
    <property type="project" value="InterPro"/>
</dbReference>
<evidence type="ECO:0000259" key="1">
    <source>
        <dbReference type="Pfam" id="PF04937"/>
    </source>
</evidence>
<dbReference type="InterPro" id="IPR008906">
    <property type="entry name" value="HATC_C_dom"/>
</dbReference>
<comment type="caution">
    <text evidence="3">The sequence shown here is derived from an EMBL/GenBank/DDBJ whole genome shotgun (WGS) entry which is preliminary data.</text>
</comment>
<dbReference type="Pfam" id="PF05699">
    <property type="entry name" value="Dimer_Tnp_hAT"/>
    <property type="match status" value="1"/>
</dbReference>
<evidence type="ECO:0000313" key="4">
    <source>
        <dbReference type="Proteomes" id="UP000237000"/>
    </source>
</evidence>
<dbReference type="AlphaFoldDB" id="A0A2P5DWF7"/>
<dbReference type="PANTHER" id="PTHR32166:SF88">
    <property type="entry name" value="HAT TRANSPOSON SUPERFAMILY"/>
    <property type="match status" value="1"/>
</dbReference>
<keyword evidence="4" id="KW-1185">Reference proteome</keyword>
<dbReference type="STRING" id="63057.A0A2P5DWF7"/>
<proteinExistence type="predicted"/>
<evidence type="ECO:0000313" key="3">
    <source>
        <dbReference type="EMBL" id="PON77615.1"/>
    </source>
</evidence>
<gene>
    <name evidence="3" type="ORF">TorRG33x02_239850</name>
</gene>
<dbReference type="EMBL" id="JXTC01000245">
    <property type="protein sequence ID" value="PON77615.1"/>
    <property type="molecule type" value="Genomic_DNA"/>
</dbReference>